<feature type="domain" description="HTH cro/C1-type" evidence="1">
    <location>
        <begin position="11"/>
        <end position="65"/>
    </location>
</feature>
<keyword evidence="3" id="KW-1185">Reference proteome</keyword>
<name>A0ABT6UGS3_9GAMM</name>
<proteinExistence type="predicted"/>
<reference evidence="2 3" key="1">
    <citation type="submission" date="2022-09" db="EMBL/GenBank/DDBJ databases">
        <title>The outer-membrane cytochrome OmcA is essential for infection of Shewanella oneidensis by a zebrafish-associated bacteriophage.</title>
        <authorList>
            <person name="Grenfell A.W."/>
            <person name="Intile P."/>
            <person name="Mcfarlane J."/>
            <person name="Leung D."/>
            <person name="Abdalla K."/>
            <person name="Wold M."/>
            <person name="Kees E."/>
            <person name="Gralnick J."/>
        </authorList>
    </citation>
    <scope>NUCLEOTIDE SEQUENCE [LARGE SCALE GENOMIC DNA]</scope>
    <source>
        <strain evidence="2 3">NF-5</strain>
    </source>
</reference>
<evidence type="ECO:0000313" key="3">
    <source>
        <dbReference type="Proteomes" id="UP001159075"/>
    </source>
</evidence>
<dbReference type="CDD" id="cd00093">
    <property type="entry name" value="HTH_XRE"/>
    <property type="match status" value="1"/>
</dbReference>
<dbReference type="RefSeq" id="WP_257749570.1">
    <property type="nucleotide sequence ID" value="NZ_JANLGK010000026.1"/>
</dbReference>
<evidence type="ECO:0000259" key="1">
    <source>
        <dbReference type="PROSITE" id="PS50943"/>
    </source>
</evidence>
<organism evidence="2 3">
    <name type="scientific">Shewanella xiamenensis</name>
    <dbReference type="NCBI Taxonomy" id="332186"/>
    <lineage>
        <taxon>Bacteria</taxon>
        <taxon>Pseudomonadati</taxon>
        <taxon>Pseudomonadota</taxon>
        <taxon>Gammaproteobacteria</taxon>
        <taxon>Alteromonadales</taxon>
        <taxon>Shewanellaceae</taxon>
        <taxon>Shewanella</taxon>
    </lineage>
</organism>
<dbReference type="PROSITE" id="PS50943">
    <property type="entry name" value="HTH_CROC1"/>
    <property type="match status" value="1"/>
</dbReference>
<dbReference type="InterPro" id="IPR010982">
    <property type="entry name" value="Lambda_DNA-bd_dom_sf"/>
</dbReference>
<accession>A0ABT6UGS3</accession>
<dbReference type="SUPFAM" id="SSF47413">
    <property type="entry name" value="lambda repressor-like DNA-binding domains"/>
    <property type="match status" value="1"/>
</dbReference>
<dbReference type="SMART" id="SM00530">
    <property type="entry name" value="HTH_XRE"/>
    <property type="match status" value="1"/>
</dbReference>
<dbReference type="Pfam" id="PF01381">
    <property type="entry name" value="HTH_3"/>
    <property type="match status" value="1"/>
</dbReference>
<evidence type="ECO:0000313" key="2">
    <source>
        <dbReference type="EMBL" id="MDI5833660.1"/>
    </source>
</evidence>
<dbReference type="Gene3D" id="1.10.260.40">
    <property type="entry name" value="lambda repressor-like DNA-binding domains"/>
    <property type="match status" value="1"/>
</dbReference>
<comment type="caution">
    <text evidence="2">The sequence shown here is derived from an EMBL/GenBank/DDBJ whole genome shotgun (WGS) entry which is preliminary data.</text>
</comment>
<dbReference type="InterPro" id="IPR001387">
    <property type="entry name" value="Cro/C1-type_HTH"/>
</dbReference>
<dbReference type="EMBL" id="JAOTLW010000025">
    <property type="protein sequence ID" value="MDI5833660.1"/>
    <property type="molecule type" value="Genomic_DNA"/>
</dbReference>
<protein>
    <submittedName>
        <fullName evidence="2">Helix-turn-helix domain-containing protein</fullName>
    </submittedName>
</protein>
<gene>
    <name evidence="2" type="ORF">ODY93_18925</name>
</gene>
<sequence length="76" mass="8735">MTNGNCGLVALKNYRKQHQLTQHELGEMLEVDQSTISFLENGRRKLDPKKVKQVSEITGLSKHDLRPDLFEKEVTI</sequence>
<dbReference type="Proteomes" id="UP001159075">
    <property type="component" value="Unassembled WGS sequence"/>
</dbReference>